<dbReference type="EMBL" id="BKCN01000001">
    <property type="protein sequence ID" value="GER02735.1"/>
    <property type="molecule type" value="Genomic_DNA"/>
</dbReference>
<dbReference type="GO" id="GO:0000155">
    <property type="term" value="F:phosphorelay sensor kinase activity"/>
    <property type="evidence" value="ECO:0007669"/>
    <property type="project" value="InterPro"/>
</dbReference>
<evidence type="ECO:0000256" key="7">
    <source>
        <dbReference type="PROSITE-ProRule" id="PRU00169"/>
    </source>
</evidence>
<dbReference type="CDD" id="cd00082">
    <property type="entry name" value="HisKA"/>
    <property type="match status" value="1"/>
</dbReference>
<dbReference type="Pfam" id="PF00512">
    <property type="entry name" value="HisKA"/>
    <property type="match status" value="1"/>
</dbReference>
<evidence type="ECO:0000256" key="5">
    <source>
        <dbReference type="ARBA" id="ARBA00022777"/>
    </source>
</evidence>
<gene>
    <name evidence="12" type="ORF">JCM17846_04170</name>
</gene>
<keyword evidence="13" id="KW-1185">Reference proteome</keyword>
<dbReference type="Gene3D" id="3.40.50.2300">
    <property type="match status" value="1"/>
</dbReference>
<protein>
    <recommendedName>
        <fullName evidence="2">histidine kinase</fullName>
        <ecNumber evidence="2">2.7.13.3</ecNumber>
    </recommendedName>
</protein>
<dbReference type="Pfam" id="PF02518">
    <property type="entry name" value="HATPase_c"/>
    <property type="match status" value="1"/>
</dbReference>
<evidence type="ECO:0000313" key="12">
    <source>
        <dbReference type="EMBL" id="GER02735.1"/>
    </source>
</evidence>
<dbReference type="InterPro" id="IPR003594">
    <property type="entry name" value="HATPase_dom"/>
</dbReference>
<dbReference type="SUPFAM" id="SSF52172">
    <property type="entry name" value="CheY-like"/>
    <property type="match status" value="1"/>
</dbReference>
<dbReference type="InterPro" id="IPR011990">
    <property type="entry name" value="TPR-like_helical_dom_sf"/>
</dbReference>
<dbReference type="InterPro" id="IPR004358">
    <property type="entry name" value="Sig_transdc_His_kin-like_C"/>
</dbReference>
<keyword evidence="8" id="KW-0802">TPR repeat</keyword>
<dbReference type="InterPro" id="IPR005467">
    <property type="entry name" value="His_kinase_dom"/>
</dbReference>
<evidence type="ECO:0000256" key="8">
    <source>
        <dbReference type="PROSITE-ProRule" id="PRU00339"/>
    </source>
</evidence>
<dbReference type="PROSITE" id="PS50110">
    <property type="entry name" value="RESPONSE_REGULATORY"/>
    <property type="match status" value="1"/>
</dbReference>
<dbReference type="PANTHER" id="PTHR43047:SF64">
    <property type="entry name" value="HISTIDINE KINASE CONTAINING CHEY-HOMOLOGOUS RECEIVER DOMAIN AND PAS DOMAIN-RELATED"/>
    <property type="match status" value="1"/>
</dbReference>
<evidence type="ECO:0000256" key="4">
    <source>
        <dbReference type="ARBA" id="ARBA00022679"/>
    </source>
</evidence>
<dbReference type="SMART" id="SM00028">
    <property type="entry name" value="TPR"/>
    <property type="match status" value="5"/>
</dbReference>
<feature type="coiled-coil region" evidence="9">
    <location>
        <begin position="426"/>
        <end position="456"/>
    </location>
</feature>
<feature type="repeat" description="TPR" evidence="8">
    <location>
        <begin position="239"/>
        <end position="272"/>
    </location>
</feature>
<comment type="catalytic activity">
    <reaction evidence="1">
        <text>ATP + protein L-histidine = ADP + protein N-phospho-L-histidine.</text>
        <dbReference type="EC" id="2.7.13.3"/>
    </reaction>
</comment>
<reference evidence="12 13" key="1">
    <citation type="submission" date="2019-09" db="EMBL/GenBank/DDBJ databases">
        <title>NBRP : Genome information of microbial organism related human and environment.</title>
        <authorList>
            <person name="Hattori M."/>
            <person name="Oshima K."/>
            <person name="Inaba H."/>
            <person name="Suda W."/>
            <person name="Sakamoto M."/>
            <person name="Iino T."/>
            <person name="Kitahara M."/>
            <person name="Oshida Y."/>
            <person name="Iida T."/>
            <person name="Kudo T."/>
            <person name="Itoh T."/>
            <person name="Ohkuma M."/>
        </authorList>
    </citation>
    <scope>NUCLEOTIDE SEQUENCE [LARGE SCALE GENOMIC DNA]</scope>
    <source>
        <strain evidence="12 13">Q-1</strain>
    </source>
</reference>
<feature type="domain" description="Histidine kinase" evidence="10">
    <location>
        <begin position="456"/>
        <end position="683"/>
    </location>
</feature>
<evidence type="ECO:0000256" key="3">
    <source>
        <dbReference type="ARBA" id="ARBA00022553"/>
    </source>
</evidence>
<evidence type="ECO:0000256" key="2">
    <source>
        <dbReference type="ARBA" id="ARBA00012438"/>
    </source>
</evidence>
<dbReference type="InterPro" id="IPR003661">
    <property type="entry name" value="HisK_dim/P_dom"/>
</dbReference>
<dbReference type="InterPro" id="IPR036890">
    <property type="entry name" value="HATPase_C_sf"/>
</dbReference>
<proteinExistence type="predicted"/>
<comment type="caution">
    <text evidence="7">Lacks conserved residue(s) required for the propagation of feature annotation.</text>
</comment>
<dbReference type="Gene3D" id="1.10.287.130">
    <property type="match status" value="1"/>
</dbReference>
<dbReference type="SUPFAM" id="SSF48452">
    <property type="entry name" value="TPR-like"/>
    <property type="match status" value="3"/>
</dbReference>
<dbReference type="InterPro" id="IPR036097">
    <property type="entry name" value="HisK_dim/P_sf"/>
</dbReference>
<dbReference type="Proteomes" id="UP000324996">
    <property type="component" value="Unassembled WGS sequence"/>
</dbReference>
<dbReference type="PROSITE" id="PS50005">
    <property type="entry name" value="TPR"/>
    <property type="match status" value="2"/>
</dbReference>
<name>A0A5A7N4T9_9PROT</name>
<dbReference type="Gene3D" id="3.30.565.10">
    <property type="entry name" value="Histidine kinase-like ATPase, C-terminal domain"/>
    <property type="match status" value="1"/>
</dbReference>
<dbReference type="AlphaFoldDB" id="A0A5A7N4T9"/>
<dbReference type="SMART" id="SM00388">
    <property type="entry name" value="HisKA"/>
    <property type="match status" value="1"/>
</dbReference>
<dbReference type="FunFam" id="3.30.565.10:FF:000010">
    <property type="entry name" value="Sensor histidine kinase RcsC"/>
    <property type="match status" value="1"/>
</dbReference>
<keyword evidence="4" id="KW-0808">Transferase</keyword>
<evidence type="ECO:0000256" key="6">
    <source>
        <dbReference type="ARBA" id="ARBA00023012"/>
    </source>
</evidence>
<evidence type="ECO:0000313" key="13">
    <source>
        <dbReference type="Proteomes" id="UP000324996"/>
    </source>
</evidence>
<feature type="domain" description="Response regulatory" evidence="11">
    <location>
        <begin position="736"/>
        <end position="773"/>
    </location>
</feature>
<feature type="repeat" description="TPR" evidence="8">
    <location>
        <begin position="119"/>
        <end position="152"/>
    </location>
</feature>
<dbReference type="InterPro" id="IPR001789">
    <property type="entry name" value="Sig_transdc_resp-reg_receiver"/>
</dbReference>
<comment type="caution">
    <text evidence="12">The sequence shown here is derived from an EMBL/GenBank/DDBJ whole genome shotgun (WGS) entry which is preliminary data.</text>
</comment>
<organism evidence="12 13">
    <name type="scientific">Iodidimonas nitroreducens</name>
    <dbReference type="NCBI Taxonomy" id="1236968"/>
    <lineage>
        <taxon>Bacteria</taxon>
        <taxon>Pseudomonadati</taxon>
        <taxon>Pseudomonadota</taxon>
        <taxon>Alphaproteobacteria</taxon>
        <taxon>Iodidimonadales</taxon>
        <taxon>Iodidimonadaceae</taxon>
        <taxon>Iodidimonas</taxon>
    </lineage>
</organism>
<keyword evidence="3" id="KW-0597">Phosphoprotein</keyword>
<dbReference type="SUPFAM" id="SSF47384">
    <property type="entry name" value="Homodimeric domain of signal transducing histidine kinase"/>
    <property type="match status" value="1"/>
</dbReference>
<evidence type="ECO:0000259" key="10">
    <source>
        <dbReference type="PROSITE" id="PS50109"/>
    </source>
</evidence>
<dbReference type="PANTHER" id="PTHR43047">
    <property type="entry name" value="TWO-COMPONENT HISTIDINE PROTEIN KINASE"/>
    <property type="match status" value="1"/>
</dbReference>
<dbReference type="InterPro" id="IPR019734">
    <property type="entry name" value="TPR_rpt"/>
</dbReference>
<dbReference type="Gene3D" id="1.25.40.10">
    <property type="entry name" value="Tetratricopeptide repeat domain"/>
    <property type="match status" value="2"/>
</dbReference>
<dbReference type="EC" id="2.7.13.3" evidence="2"/>
<accession>A0A5A7N4T9</accession>
<evidence type="ECO:0000256" key="1">
    <source>
        <dbReference type="ARBA" id="ARBA00000085"/>
    </source>
</evidence>
<keyword evidence="9" id="KW-0175">Coiled coil</keyword>
<keyword evidence="6" id="KW-0902">Two-component regulatory system</keyword>
<evidence type="ECO:0000256" key="9">
    <source>
        <dbReference type="SAM" id="Coils"/>
    </source>
</evidence>
<dbReference type="InterPro" id="IPR011006">
    <property type="entry name" value="CheY-like_superfamily"/>
</dbReference>
<evidence type="ECO:0000259" key="11">
    <source>
        <dbReference type="PROSITE" id="PS50110"/>
    </source>
</evidence>
<dbReference type="PROSITE" id="PS50109">
    <property type="entry name" value="HIS_KIN"/>
    <property type="match status" value="1"/>
</dbReference>
<dbReference type="SUPFAM" id="SSF55874">
    <property type="entry name" value="ATPase domain of HSP90 chaperone/DNA topoisomerase II/histidine kinase"/>
    <property type="match status" value="1"/>
</dbReference>
<dbReference type="PRINTS" id="PR00344">
    <property type="entry name" value="BCTRLSENSOR"/>
</dbReference>
<keyword evidence="5" id="KW-0418">Kinase</keyword>
<sequence>MAAAKDMGAAAVQSETIAAFVTQSPELLDPASASSLLAAAVTLRDSNPLLSLDYAEKALALLSATSEDEGGQLSSLQVRAMALMARAYTRMGRFIDARDYGLKASDLALLEGVEGPDLAMAQDSLGTAYTRLGEMDMAVISLRRALDIRRKLGQESGIIESLTNLATVHALAEDLEEARTGLVEALERARVYGDLLLMARLFVNLSYVMLESGDADEALVLLQEGRRVALTAESPLYIAHSFHNTGEALVDLGRIDEAIPYLEKSLEVSKSLNLLSISSDNYFFLSRIALDQGDLEKAQSLAEKALAIALESADNKRLRDIHLLLSDIDRRAGRLQLALDHLDDHLALKDQIFNRESDYRLSLLQTEYDLADREQAIADLNREQRIRMDQLEREQVIRQMAGIGVILLLLISAGLGISLRSSIRARREAAQKAMELEQAKEALAKANKAKSDLLAVTSHELRTPLNGILGGAQILLKADLDDAHKKHLAAMYRSGSALLSILNDLLDSTKIEAGRIELKVEKVDIRALCDEFQDFWAPNAREKGLSFSISTASDVPTHLMIDPVRIQQVLYNLISNALKFTESGGIDIEVDLVDAKRQNDSKSGKKHLRLMVQDSGPGISPAMRDHLFEQYNHGELGTAGGLRGTGLGLHICFQLVSRMGGEIGFDSEEGVGSRFWFTLPFDCADQDQECASDDRKKSAPVSANAPSAESASKAFCDGAQKASAVKPAPVLSDRIRVLVADDNQLNQNLMAAILEGWNVDFEVVADGAEAWIG</sequence>
<dbReference type="SMART" id="SM00387">
    <property type="entry name" value="HATPase_c"/>
    <property type="match status" value="1"/>
</dbReference>
<dbReference type="Pfam" id="PF13424">
    <property type="entry name" value="TPR_12"/>
    <property type="match status" value="3"/>
</dbReference>